<protein>
    <submittedName>
        <fullName evidence="1">Uncharacterized protein</fullName>
    </submittedName>
</protein>
<evidence type="ECO:0000313" key="1">
    <source>
        <dbReference type="EnsemblMetazoa" id="AATE003307-PA.1"/>
    </source>
</evidence>
<dbReference type="EnsemblMetazoa" id="AATE003307-RA">
    <property type="protein sequence ID" value="AATE003307-PA.1"/>
    <property type="gene ID" value="AATE003307"/>
</dbReference>
<accession>A0A182IQ28</accession>
<reference evidence="1" key="1">
    <citation type="submission" date="2022-08" db="UniProtKB">
        <authorList>
            <consortium name="EnsemblMetazoa"/>
        </authorList>
    </citation>
    <scope>IDENTIFICATION</scope>
    <source>
        <strain evidence="1">EBRO</strain>
    </source>
</reference>
<proteinExistence type="predicted"/>
<sequence>MLPLLADDAALVEAVFFELSDASEVAEPMLDFRSALPFFDSVCDWRFLLFGALHRLGGYFIHNHLLAAELHRGRKGERNLRGRIGLHRNRLELGAHLPQCVRFRLLTLLALKVDPVGRVLPDGTGERRVYHRRCLSIVVGCFRVLPTDRLLGRVLTWWRRYGSANVRFFSRCHNDCRCWDFQIFLRCNDGDVTILVAVGGYDRVLVVQLQAKILQIRDQRQALDRAAARVLDEASQRVVRMDLRLDGHNLWLRFRHLPVQGVDRALRVIEILRVEQIVVLLELDVDQIVHFVVYVVVVATALGVLAAPTAIFFR</sequence>
<name>A0A182IQ28_ANOAO</name>
<organism evidence="1">
    <name type="scientific">Anopheles atroparvus</name>
    <name type="common">European mosquito</name>
    <dbReference type="NCBI Taxonomy" id="41427"/>
    <lineage>
        <taxon>Eukaryota</taxon>
        <taxon>Metazoa</taxon>
        <taxon>Ecdysozoa</taxon>
        <taxon>Arthropoda</taxon>
        <taxon>Hexapoda</taxon>
        <taxon>Insecta</taxon>
        <taxon>Pterygota</taxon>
        <taxon>Neoptera</taxon>
        <taxon>Endopterygota</taxon>
        <taxon>Diptera</taxon>
        <taxon>Nematocera</taxon>
        <taxon>Culicoidea</taxon>
        <taxon>Culicidae</taxon>
        <taxon>Anophelinae</taxon>
        <taxon>Anopheles</taxon>
    </lineage>
</organism>
<dbReference type="AlphaFoldDB" id="A0A182IQ28"/>
<dbReference type="VEuPathDB" id="VectorBase:AATE003307"/>